<accession>A0A076PPL1</accession>
<dbReference type="EMBL" id="CP006704">
    <property type="protein sequence ID" value="AIJ46576.1"/>
    <property type="molecule type" value="Genomic_DNA"/>
</dbReference>
<proteinExistence type="predicted"/>
<protein>
    <submittedName>
        <fullName evidence="1">Uncharacterized protein</fullName>
    </submittedName>
</protein>
<gene>
    <name evidence="1" type="ORF">O987_12305</name>
</gene>
<dbReference type="Proteomes" id="UP000028782">
    <property type="component" value="Chromosome"/>
</dbReference>
<evidence type="ECO:0000313" key="2">
    <source>
        <dbReference type="Proteomes" id="UP000028782"/>
    </source>
</evidence>
<evidence type="ECO:0000313" key="1">
    <source>
        <dbReference type="EMBL" id="AIJ46576.1"/>
    </source>
</evidence>
<name>A0A076PPL1_COMTE</name>
<sequence length="91" mass="10630">MLQHCLLHSRQDDLDPLGPYAGPGAQINACRSPEPRQCIKLGPCQFKRMQREARHFAIWHRERFGFHLWLQSVRIRSHAFAQLTFALLLPL</sequence>
<dbReference type="HOGENOM" id="CLU_2421872_0_0_4"/>
<dbReference type="KEGG" id="ctes:O987_12305"/>
<organism evidence="1 2">
    <name type="scientific">Comamonas testosteroni TK102</name>
    <dbReference type="NCBI Taxonomy" id="1392005"/>
    <lineage>
        <taxon>Bacteria</taxon>
        <taxon>Pseudomonadati</taxon>
        <taxon>Pseudomonadota</taxon>
        <taxon>Betaproteobacteria</taxon>
        <taxon>Burkholderiales</taxon>
        <taxon>Comamonadaceae</taxon>
        <taxon>Comamonas</taxon>
    </lineage>
</organism>
<reference evidence="1 2" key="1">
    <citation type="journal article" date="2014" name="Genome Announc.">
        <title>Complete Genome Sequence of Polychlorinated Biphenyl Degrader Comamonas testosteroni TK102 (NBRC 109938).</title>
        <authorList>
            <person name="Fukuda K."/>
            <person name="Hosoyama A."/>
            <person name="Tsuchikane K."/>
            <person name="Ohji S."/>
            <person name="Yamazoe A."/>
            <person name="Fujita N."/>
            <person name="Shintani M."/>
            <person name="Kimbara K."/>
        </authorList>
    </citation>
    <scope>NUCLEOTIDE SEQUENCE [LARGE SCALE GENOMIC DNA]</scope>
    <source>
        <strain evidence="1">TK102</strain>
    </source>
</reference>
<dbReference type="AlphaFoldDB" id="A0A076PPL1"/>